<dbReference type="RefSeq" id="WP_177184805.1">
    <property type="nucleotide sequence ID" value="NZ_FOOY01000024.1"/>
</dbReference>
<dbReference type="STRING" id="269670.SAMN02982927_02930"/>
<keyword evidence="1" id="KW-1133">Transmembrane helix</keyword>
<keyword evidence="1" id="KW-0812">Transmembrane</keyword>
<evidence type="ECO:0000256" key="1">
    <source>
        <dbReference type="SAM" id="Phobius"/>
    </source>
</evidence>
<evidence type="ECO:0000313" key="3">
    <source>
        <dbReference type="Proteomes" id="UP000198752"/>
    </source>
</evidence>
<name>A0A1I2V354_9BACL</name>
<dbReference type="Proteomes" id="UP000198752">
    <property type="component" value="Unassembled WGS sequence"/>
</dbReference>
<organism evidence="2 3">
    <name type="scientific">Sporolactobacillus nakayamae</name>
    <dbReference type="NCBI Taxonomy" id="269670"/>
    <lineage>
        <taxon>Bacteria</taxon>
        <taxon>Bacillati</taxon>
        <taxon>Bacillota</taxon>
        <taxon>Bacilli</taxon>
        <taxon>Bacillales</taxon>
        <taxon>Sporolactobacillaceae</taxon>
        <taxon>Sporolactobacillus</taxon>
    </lineage>
</organism>
<sequence>MENKDIKAGKGKQKKSKVVTIIAVVCAIDVVATLIYYYASGAFKF</sequence>
<accession>A0A1I2V354</accession>
<protein>
    <submittedName>
        <fullName evidence="2">Uncharacterized protein</fullName>
    </submittedName>
</protein>
<gene>
    <name evidence="2" type="ORF">SAMN02982927_02930</name>
</gene>
<dbReference type="AlphaFoldDB" id="A0A1I2V354"/>
<proteinExistence type="predicted"/>
<keyword evidence="1" id="KW-0472">Membrane</keyword>
<evidence type="ECO:0000313" key="2">
    <source>
        <dbReference type="EMBL" id="SFG83610.1"/>
    </source>
</evidence>
<dbReference type="EMBL" id="FOOY01000024">
    <property type="protein sequence ID" value="SFG83610.1"/>
    <property type="molecule type" value="Genomic_DNA"/>
</dbReference>
<keyword evidence="3" id="KW-1185">Reference proteome</keyword>
<feature type="transmembrane region" description="Helical" evidence="1">
    <location>
        <begin position="21"/>
        <end position="39"/>
    </location>
</feature>
<reference evidence="3" key="1">
    <citation type="submission" date="2016-10" db="EMBL/GenBank/DDBJ databases">
        <authorList>
            <person name="Varghese N."/>
            <person name="Submissions S."/>
        </authorList>
    </citation>
    <scope>NUCLEOTIDE SEQUENCE [LARGE SCALE GENOMIC DNA]</scope>
    <source>
        <strain evidence="3">ATCC 700379</strain>
    </source>
</reference>